<keyword evidence="7" id="KW-1185">Reference proteome</keyword>
<dbReference type="Pfam" id="PF16925">
    <property type="entry name" value="TetR_C_13"/>
    <property type="match status" value="1"/>
</dbReference>
<evidence type="ECO:0000259" key="5">
    <source>
        <dbReference type="PROSITE" id="PS50977"/>
    </source>
</evidence>
<dbReference type="Proteomes" id="UP001597233">
    <property type="component" value="Unassembled WGS sequence"/>
</dbReference>
<proteinExistence type="predicted"/>
<reference evidence="7" key="1">
    <citation type="journal article" date="2019" name="Int. J. Syst. Evol. Microbiol.">
        <title>The Global Catalogue of Microorganisms (GCM) 10K type strain sequencing project: providing services to taxonomists for standard genome sequencing and annotation.</title>
        <authorList>
            <consortium name="The Broad Institute Genomics Platform"/>
            <consortium name="The Broad Institute Genome Sequencing Center for Infectious Disease"/>
            <person name="Wu L."/>
            <person name="Ma J."/>
        </authorList>
    </citation>
    <scope>NUCLEOTIDE SEQUENCE [LARGE SCALE GENOMIC DNA]</scope>
    <source>
        <strain evidence="7">CCUG 54950</strain>
    </source>
</reference>
<dbReference type="PROSITE" id="PS50977">
    <property type="entry name" value="HTH_TETR_2"/>
    <property type="match status" value="1"/>
</dbReference>
<evidence type="ECO:0000313" key="6">
    <source>
        <dbReference type="EMBL" id="MFD1884629.1"/>
    </source>
</evidence>
<dbReference type="InterPro" id="IPR036271">
    <property type="entry name" value="Tet_transcr_reg_TetR-rel_C_sf"/>
</dbReference>
<dbReference type="PROSITE" id="PS01081">
    <property type="entry name" value="HTH_TETR_1"/>
    <property type="match status" value="1"/>
</dbReference>
<evidence type="ECO:0000256" key="2">
    <source>
        <dbReference type="ARBA" id="ARBA00023125"/>
    </source>
</evidence>
<dbReference type="InterPro" id="IPR023772">
    <property type="entry name" value="DNA-bd_HTH_TetR-type_CS"/>
</dbReference>
<dbReference type="PRINTS" id="PR00455">
    <property type="entry name" value="HTHTETR"/>
</dbReference>
<sequence>MPAPGRPREFKDQRVVEAAVDAFLNKGYAACSAQDLCEQTGLGRGSLYNAFGNKHELYIEALEHYDQEGITEQQRILQQSLSAKERLQTLFEYALPFDFTDQQKPGCLIINAAMERGGMDDDVDRIFRRHVDILEQMIVQVLHEAIATGELPLPQSAVADTYVAELADMAMSSFYGLRVLNKGTQNPALASRIIRGTLTAIFGN</sequence>
<feature type="domain" description="HTH tetR-type" evidence="5">
    <location>
        <begin position="9"/>
        <end position="69"/>
    </location>
</feature>
<dbReference type="SUPFAM" id="SSF46689">
    <property type="entry name" value="Homeodomain-like"/>
    <property type="match status" value="1"/>
</dbReference>
<dbReference type="PANTHER" id="PTHR47506:SF1">
    <property type="entry name" value="HTH-TYPE TRANSCRIPTIONAL REGULATOR YJDC"/>
    <property type="match status" value="1"/>
</dbReference>
<accession>A0ABW4RFY2</accession>
<protein>
    <submittedName>
        <fullName evidence="6">TetR/AcrR family transcriptional regulator</fullName>
    </submittedName>
</protein>
<dbReference type="InterPro" id="IPR011075">
    <property type="entry name" value="TetR_C"/>
</dbReference>
<keyword evidence="2 4" id="KW-0238">DNA-binding</keyword>
<dbReference type="Pfam" id="PF00440">
    <property type="entry name" value="TetR_N"/>
    <property type="match status" value="1"/>
</dbReference>
<evidence type="ECO:0000256" key="3">
    <source>
        <dbReference type="ARBA" id="ARBA00023163"/>
    </source>
</evidence>
<organism evidence="6 7">
    <name type="scientific">Paenibacillus wenxiniae</name>
    <dbReference type="NCBI Taxonomy" id="1636843"/>
    <lineage>
        <taxon>Bacteria</taxon>
        <taxon>Bacillati</taxon>
        <taxon>Bacillota</taxon>
        <taxon>Bacilli</taxon>
        <taxon>Bacillales</taxon>
        <taxon>Paenibacillaceae</taxon>
        <taxon>Paenibacillus</taxon>
    </lineage>
</organism>
<dbReference type="InterPro" id="IPR009057">
    <property type="entry name" value="Homeodomain-like_sf"/>
</dbReference>
<name>A0ABW4RFY2_9BACL</name>
<evidence type="ECO:0000313" key="7">
    <source>
        <dbReference type="Proteomes" id="UP001597233"/>
    </source>
</evidence>
<dbReference type="PANTHER" id="PTHR47506">
    <property type="entry name" value="TRANSCRIPTIONAL REGULATORY PROTEIN"/>
    <property type="match status" value="1"/>
</dbReference>
<dbReference type="EMBL" id="JBHUEH010000010">
    <property type="protein sequence ID" value="MFD1884629.1"/>
    <property type="molecule type" value="Genomic_DNA"/>
</dbReference>
<dbReference type="RefSeq" id="WP_347324278.1">
    <property type="nucleotide sequence ID" value="NZ_JBCGUH010000003.1"/>
</dbReference>
<gene>
    <name evidence="6" type="ORF">ACFSC9_03760</name>
</gene>
<evidence type="ECO:0000256" key="1">
    <source>
        <dbReference type="ARBA" id="ARBA00023015"/>
    </source>
</evidence>
<keyword evidence="3" id="KW-0804">Transcription</keyword>
<feature type="DNA-binding region" description="H-T-H motif" evidence="4">
    <location>
        <begin position="32"/>
        <end position="51"/>
    </location>
</feature>
<evidence type="ECO:0000256" key="4">
    <source>
        <dbReference type="PROSITE-ProRule" id="PRU00335"/>
    </source>
</evidence>
<dbReference type="Gene3D" id="1.10.10.60">
    <property type="entry name" value="Homeodomain-like"/>
    <property type="match status" value="1"/>
</dbReference>
<comment type="caution">
    <text evidence="6">The sequence shown here is derived from an EMBL/GenBank/DDBJ whole genome shotgun (WGS) entry which is preliminary data.</text>
</comment>
<dbReference type="Gene3D" id="1.10.357.10">
    <property type="entry name" value="Tetracycline Repressor, domain 2"/>
    <property type="match status" value="1"/>
</dbReference>
<dbReference type="SUPFAM" id="SSF48498">
    <property type="entry name" value="Tetracyclin repressor-like, C-terminal domain"/>
    <property type="match status" value="1"/>
</dbReference>
<dbReference type="InterPro" id="IPR001647">
    <property type="entry name" value="HTH_TetR"/>
</dbReference>
<keyword evidence="1" id="KW-0805">Transcription regulation</keyword>